<keyword evidence="2" id="KW-1133">Transmembrane helix</keyword>
<dbReference type="Pfam" id="PF03372">
    <property type="entry name" value="Exo_endo_phos"/>
    <property type="match status" value="1"/>
</dbReference>
<dbReference type="InterPro" id="IPR036691">
    <property type="entry name" value="Endo/exonu/phosph_ase_sf"/>
</dbReference>
<evidence type="ECO:0000259" key="3">
    <source>
        <dbReference type="Pfam" id="PF03372"/>
    </source>
</evidence>
<feature type="transmembrane region" description="Helical" evidence="2">
    <location>
        <begin position="63"/>
        <end position="83"/>
    </location>
</feature>
<keyword evidence="5" id="KW-1185">Reference proteome</keyword>
<accession>A0ABP9WH14</accession>
<feature type="transmembrane region" description="Helical" evidence="2">
    <location>
        <begin position="35"/>
        <end position="57"/>
    </location>
</feature>
<proteinExistence type="predicted"/>
<keyword evidence="2" id="KW-0812">Transmembrane</keyword>
<gene>
    <name evidence="4" type="ORF">Lsed01_01439</name>
</gene>
<evidence type="ECO:0000313" key="5">
    <source>
        <dbReference type="Proteomes" id="UP001426770"/>
    </source>
</evidence>
<organism evidence="4 5">
    <name type="scientific">Demequina sediminis</name>
    <dbReference type="NCBI Taxonomy" id="1930058"/>
    <lineage>
        <taxon>Bacteria</taxon>
        <taxon>Bacillati</taxon>
        <taxon>Actinomycetota</taxon>
        <taxon>Actinomycetes</taxon>
        <taxon>Micrococcales</taxon>
        <taxon>Demequinaceae</taxon>
        <taxon>Demequina</taxon>
    </lineage>
</organism>
<sequence>MMRGMDDARREPAAPTGGPALAPGRRPEQTRVRRVARALAVLALVAVSIPVLARLTGVEAGPLAILVALMPWVVLACLIPLALALAARAWAVAGAAAAVLALCVAWQAPLFSAGAGATAEDAALTVASVSATFGRVDADAVVALVREGEVDLLAVQELTPDAADALVAAGLEDALPHSVLLPEEGFTGTGLWSALPLGDSGEVEGMTSRAPWAVAELDGRAVTVLAPHPAAPGPTDHARWAADLELLRDAVAGMDDAVLVVGDLNATRDHRAFRAIESLGCVDAADGAGAGFLPTFPEGRGLFPVAAIDHVLECGTGLGAVGVETASIEGADHRALVVRYGAA</sequence>
<evidence type="ECO:0000313" key="4">
    <source>
        <dbReference type="EMBL" id="GAA5519004.1"/>
    </source>
</evidence>
<comment type="caution">
    <text evidence="4">The sequence shown here is derived from an EMBL/GenBank/DDBJ whole genome shotgun (WGS) entry which is preliminary data.</text>
</comment>
<dbReference type="InterPro" id="IPR005135">
    <property type="entry name" value="Endo/exonuclease/phosphatase"/>
</dbReference>
<feature type="region of interest" description="Disordered" evidence="1">
    <location>
        <begin position="1"/>
        <end position="29"/>
    </location>
</feature>
<feature type="compositionally biased region" description="Low complexity" evidence="1">
    <location>
        <begin position="13"/>
        <end position="24"/>
    </location>
</feature>
<protein>
    <recommendedName>
        <fullName evidence="3">Endonuclease/exonuclease/phosphatase domain-containing protein</fullName>
    </recommendedName>
</protein>
<name>A0ABP9WH14_9MICO</name>
<evidence type="ECO:0000256" key="2">
    <source>
        <dbReference type="SAM" id="Phobius"/>
    </source>
</evidence>
<feature type="domain" description="Endonuclease/exonuclease/phosphatase" evidence="3">
    <location>
        <begin position="137"/>
        <end position="333"/>
    </location>
</feature>
<dbReference type="SUPFAM" id="SSF56219">
    <property type="entry name" value="DNase I-like"/>
    <property type="match status" value="1"/>
</dbReference>
<dbReference type="Proteomes" id="UP001426770">
    <property type="component" value="Unassembled WGS sequence"/>
</dbReference>
<feature type="transmembrane region" description="Helical" evidence="2">
    <location>
        <begin position="90"/>
        <end position="108"/>
    </location>
</feature>
<evidence type="ECO:0000256" key="1">
    <source>
        <dbReference type="SAM" id="MobiDB-lite"/>
    </source>
</evidence>
<keyword evidence="2" id="KW-0472">Membrane</keyword>
<dbReference type="EMBL" id="BAABRR010000006">
    <property type="protein sequence ID" value="GAA5519004.1"/>
    <property type="molecule type" value="Genomic_DNA"/>
</dbReference>
<dbReference type="Gene3D" id="3.60.10.10">
    <property type="entry name" value="Endonuclease/exonuclease/phosphatase"/>
    <property type="match status" value="1"/>
</dbReference>
<reference evidence="4 5" key="1">
    <citation type="submission" date="2024-02" db="EMBL/GenBank/DDBJ databases">
        <title>Lysinimicrobium sediminis NBRC 112286.</title>
        <authorList>
            <person name="Ichikawa N."/>
            <person name="Katano-Makiyama Y."/>
            <person name="Hidaka K."/>
        </authorList>
    </citation>
    <scope>NUCLEOTIDE SEQUENCE [LARGE SCALE GENOMIC DNA]</scope>
    <source>
        <strain evidence="4 5">NBRC 112286</strain>
    </source>
</reference>
<feature type="compositionally biased region" description="Basic and acidic residues" evidence="1">
    <location>
        <begin position="1"/>
        <end position="12"/>
    </location>
</feature>